<reference evidence="1 2" key="1">
    <citation type="submission" date="2018-06" db="EMBL/GenBank/DDBJ databases">
        <authorList>
            <consortium name="Pathogen Informatics"/>
            <person name="Doyle S."/>
        </authorList>
    </citation>
    <scope>NUCLEOTIDE SEQUENCE [LARGE SCALE GENOMIC DNA]</scope>
    <source>
        <strain evidence="1 2">NCTC10313</strain>
    </source>
</reference>
<gene>
    <name evidence="1" type="ORF">NCTC10313_04488</name>
</gene>
<evidence type="ECO:0000313" key="1">
    <source>
        <dbReference type="EMBL" id="STU90884.1"/>
    </source>
</evidence>
<dbReference type="AlphaFoldDB" id="A0A377ZYQ9"/>
<protein>
    <submittedName>
        <fullName evidence="1">Uncharacterized protein</fullName>
    </submittedName>
</protein>
<name>A0A377ZYQ9_KLEPO</name>
<proteinExistence type="predicted"/>
<dbReference type="AntiFam" id="ANF00142">
    <property type="entry name" value="Shadow ORF (opposite yadG)"/>
</dbReference>
<accession>A0A377ZYQ9</accession>
<evidence type="ECO:0000313" key="2">
    <source>
        <dbReference type="Proteomes" id="UP000254487"/>
    </source>
</evidence>
<dbReference type="EMBL" id="UGLW01000003">
    <property type="protein sequence ID" value="STU90884.1"/>
    <property type="molecule type" value="Genomic_DNA"/>
</dbReference>
<dbReference type="Proteomes" id="UP000254487">
    <property type="component" value="Unassembled WGS sequence"/>
</dbReference>
<organism evidence="1 2">
    <name type="scientific">Klebsiella pneumoniae subsp. ozaenae</name>
    <dbReference type="NCBI Taxonomy" id="574"/>
    <lineage>
        <taxon>Bacteria</taxon>
        <taxon>Pseudomonadati</taxon>
        <taxon>Pseudomonadota</taxon>
        <taxon>Gammaproteobacteria</taxon>
        <taxon>Enterobacterales</taxon>
        <taxon>Enterobacteriaceae</taxon>
        <taxon>Klebsiella/Raoultella group</taxon>
        <taxon>Klebsiella</taxon>
        <taxon>Klebsiella pneumoniae complex</taxon>
    </lineage>
</organism>
<sequence length="39" mass="4542">MRNKDNRAFKGFQETFQPVDGFDIEVVSGLIQQQHARPH</sequence>